<evidence type="ECO:0000256" key="1">
    <source>
        <dbReference type="ARBA" id="ARBA00000085"/>
    </source>
</evidence>
<dbReference type="Proteomes" id="UP000635142">
    <property type="component" value="Unassembled WGS sequence"/>
</dbReference>
<evidence type="ECO:0000313" key="7">
    <source>
        <dbReference type="EMBL" id="MBD3664349.1"/>
    </source>
</evidence>
<dbReference type="PRINTS" id="PR00344">
    <property type="entry name" value="BCTRLSENSOR"/>
</dbReference>
<evidence type="ECO:0000313" key="8">
    <source>
        <dbReference type="Proteomes" id="UP000635142"/>
    </source>
</evidence>
<comment type="caution">
    <text evidence="7">The sequence shown here is derived from an EMBL/GenBank/DDBJ whole genome shotgun (WGS) entry which is preliminary data.</text>
</comment>
<evidence type="ECO:0000256" key="3">
    <source>
        <dbReference type="ARBA" id="ARBA00022679"/>
    </source>
</evidence>
<keyword evidence="8" id="KW-1185">Reference proteome</keyword>
<dbReference type="InterPro" id="IPR005467">
    <property type="entry name" value="His_kinase_dom"/>
</dbReference>
<reference evidence="7" key="1">
    <citation type="submission" date="2020-08" db="EMBL/GenBank/DDBJ databases">
        <title>Sulfitobacter aestuariivivens sp. nov., isolated from a tidal flat.</title>
        <authorList>
            <person name="Park S."/>
            <person name="Yoon J.-H."/>
        </authorList>
    </citation>
    <scope>NUCLEOTIDE SEQUENCE</scope>
    <source>
        <strain evidence="7">TSTF-M16</strain>
    </source>
</reference>
<dbReference type="Pfam" id="PF02518">
    <property type="entry name" value="HATPase_c"/>
    <property type="match status" value="1"/>
</dbReference>
<dbReference type="SMART" id="SM00387">
    <property type="entry name" value="HATPase_c"/>
    <property type="match status" value="1"/>
</dbReference>
<dbReference type="GO" id="GO:0000155">
    <property type="term" value="F:phosphorelay sensor kinase activity"/>
    <property type="evidence" value="ECO:0007669"/>
    <property type="project" value="InterPro"/>
</dbReference>
<organism evidence="7 8">
    <name type="scientific">Sulfitobacter aestuariivivens</name>
    <dbReference type="NCBI Taxonomy" id="2766981"/>
    <lineage>
        <taxon>Bacteria</taxon>
        <taxon>Pseudomonadati</taxon>
        <taxon>Pseudomonadota</taxon>
        <taxon>Alphaproteobacteria</taxon>
        <taxon>Rhodobacterales</taxon>
        <taxon>Roseobacteraceae</taxon>
        <taxon>Sulfitobacter</taxon>
    </lineage>
</organism>
<dbReference type="AlphaFoldDB" id="A0A927D5S5"/>
<dbReference type="Gene3D" id="1.10.287.130">
    <property type="match status" value="1"/>
</dbReference>
<dbReference type="EMBL" id="JACTAG010000002">
    <property type="protein sequence ID" value="MBD3664349.1"/>
    <property type="molecule type" value="Genomic_DNA"/>
</dbReference>
<dbReference type="InterPro" id="IPR004358">
    <property type="entry name" value="Sig_transdc_His_kin-like_C"/>
</dbReference>
<dbReference type="Gene3D" id="3.30.565.10">
    <property type="entry name" value="Histidine kinase-like ATPase, C-terminal domain"/>
    <property type="match status" value="1"/>
</dbReference>
<dbReference type="InterPro" id="IPR003594">
    <property type="entry name" value="HATPase_dom"/>
</dbReference>
<evidence type="ECO:0000259" key="6">
    <source>
        <dbReference type="PROSITE" id="PS50109"/>
    </source>
</evidence>
<keyword evidence="3" id="KW-0808">Transferase</keyword>
<dbReference type="InterPro" id="IPR050351">
    <property type="entry name" value="BphY/WalK/GraS-like"/>
</dbReference>
<evidence type="ECO:0000256" key="4">
    <source>
        <dbReference type="ARBA" id="ARBA00022777"/>
    </source>
</evidence>
<gene>
    <name evidence="7" type="ORF">H9Q16_10480</name>
</gene>
<proteinExistence type="predicted"/>
<protein>
    <recommendedName>
        <fullName evidence="2">histidine kinase</fullName>
        <ecNumber evidence="2">2.7.13.3</ecNumber>
    </recommendedName>
</protein>
<dbReference type="InterPro" id="IPR036097">
    <property type="entry name" value="HisK_dim/P_sf"/>
</dbReference>
<evidence type="ECO:0000256" key="2">
    <source>
        <dbReference type="ARBA" id="ARBA00012438"/>
    </source>
</evidence>
<dbReference type="GO" id="GO:0030295">
    <property type="term" value="F:protein kinase activator activity"/>
    <property type="evidence" value="ECO:0007669"/>
    <property type="project" value="TreeGrafter"/>
</dbReference>
<name>A0A927D5S5_9RHOB</name>
<keyword evidence="4 7" id="KW-0418">Kinase</keyword>
<sequence length="253" mass="27563">MIRPSVDLDKTTAPQPEPAEGNVAEQASSDIDDFIYLISHDVRASVRALLELPQWIAEDLEVAGIKVDGTLATSIELMNRHTGRLDRMLVDLLAFSRVGRLQATQELDLRAAVEEVLEEMRIPAGFHVRHDLAGLTVMIGNRDLPTLLSALISNGIKHHHADTGNITVSAQAKGDQVVIRVCDDGPGVEERFNKRIFAPMTTLRPRDEVEGSGMGLATVRKIATHYGGSARLLAAPHGKGTCVEVRLPAARQY</sequence>
<accession>A0A927D5S5</accession>
<dbReference type="RefSeq" id="WP_191075383.1">
    <property type="nucleotide sequence ID" value="NZ_JACTAG010000002.1"/>
</dbReference>
<comment type="catalytic activity">
    <reaction evidence="1">
        <text>ATP + protein L-histidine = ADP + protein N-phospho-L-histidine.</text>
        <dbReference type="EC" id="2.7.13.3"/>
    </reaction>
</comment>
<dbReference type="SUPFAM" id="SSF55874">
    <property type="entry name" value="ATPase domain of HSP90 chaperone/DNA topoisomerase II/histidine kinase"/>
    <property type="match status" value="1"/>
</dbReference>
<feature type="compositionally biased region" description="Basic and acidic residues" evidence="5">
    <location>
        <begin position="1"/>
        <end position="10"/>
    </location>
</feature>
<dbReference type="PROSITE" id="PS50109">
    <property type="entry name" value="HIS_KIN"/>
    <property type="match status" value="1"/>
</dbReference>
<dbReference type="InterPro" id="IPR036890">
    <property type="entry name" value="HATPase_C_sf"/>
</dbReference>
<dbReference type="PANTHER" id="PTHR42878:SF15">
    <property type="entry name" value="BACTERIOPHYTOCHROME"/>
    <property type="match status" value="1"/>
</dbReference>
<dbReference type="PANTHER" id="PTHR42878">
    <property type="entry name" value="TWO-COMPONENT HISTIDINE KINASE"/>
    <property type="match status" value="1"/>
</dbReference>
<dbReference type="EC" id="2.7.13.3" evidence="2"/>
<evidence type="ECO:0000256" key="5">
    <source>
        <dbReference type="SAM" id="MobiDB-lite"/>
    </source>
</evidence>
<dbReference type="GO" id="GO:0007234">
    <property type="term" value="P:osmosensory signaling via phosphorelay pathway"/>
    <property type="evidence" value="ECO:0007669"/>
    <property type="project" value="TreeGrafter"/>
</dbReference>
<dbReference type="SUPFAM" id="SSF47384">
    <property type="entry name" value="Homodimeric domain of signal transducing histidine kinase"/>
    <property type="match status" value="1"/>
</dbReference>
<feature type="region of interest" description="Disordered" evidence="5">
    <location>
        <begin position="1"/>
        <end position="25"/>
    </location>
</feature>
<dbReference type="GO" id="GO:0000156">
    <property type="term" value="F:phosphorelay response regulator activity"/>
    <property type="evidence" value="ECO:0007669"/>
    <property type="project" value="TreeGrafter"/>
</dbReference>
<feature type="domain" description="Histidine kinase" evidence="6">
    <location>
        <begin position="37"/>
        <end position="251"/>
    </location>
</feature>